<gene>
    <name evidence="2" type="ORF">TRIADDRAFT_62878</name>
</gene>
<name>B3SF66_TRIAD</name>
<dbReference type="STRING" id="10228.B3SF66"/>
<accession>B3SF66</accession>
<dbReference type="KEGG" id="tad:TRIADDRAFT_62878"/>
<dbReference type="CTD" id="6760099"/>
<reference evidence="2 3" key="1">
    <citation type="journal article" date="2008" name="Nature">
        <title>The Trichoplax genome and the nature of placozoans.</title>
        <authorList>
            <person name="Srivastava M."/>
            <person name="Begovic E."/>
            <person name="Chapman J."/>
            <person name="Putnam N.H."/>
            <person name="Hellsten U."/>
            <person name="Kawashima T."/>
            <person name="Kuo A."/>
            <person name="Mitros T."/>
            <person name="Salamov A."/>
            <person name="Carpenter M.L."/>
            <person name="Signorovitch A.Y."/>
            <person name="Moreno M.A."/>
            <person name="Kamm K."/>
            <person name="Grimwood J."/>
            <person name="Schmutz J."/>
            <person name="Shapiro H."/>
            <person name="Grigoriev I.V."/>
            <person name="Buss L.W."/>
            <person name="Schierwater B."/>
            <person name="Dellaporta S.L."/>
            <person name="Rokhsar D.S."/>
        </authorList>
    </citation>
    <scope>NUCLEOTIDE SEQUENCE [LARGE SCALE GENOMIC DNA]</scope>
    <source>
        <strain evidence="2 3">Grell-BS-1999</strain>
    </source>
</reference>
<dbReference type="Proteomes" id="UP000009022">
    <property type="component" value="Unassembled WGS sequence"/>
</dbReference>
<dbReference type="EMBL" id="DS985952">
    <property type="protein sequence ID" value="EDV18629.1"/>
    <property type="molecule type" value="Genomic_DNA"/>
</dbReference>
<dbReference type="RefSeq" id="XP_002118885.1">
    <property type="nucleotide sequence ID" value="XM_002118849.1"/>
</dbReference>
<dbReference type="eggNOG" id="KOG0951">
    <property type="taxonomic scope" value="Eukaryota"/>
</dbReference>
<sequence>MADATARSLQYDYRANSNLVLQADISLLEKRGRDESTGEVTSLSGHLVGTKMGDKAQRAKPPTAEEAKPKRRKITSEKRQDILKSKQASLLSSDLFDMPNIYKPKTRATKSTYELMLNIVQGSLGDQPREILVAAADEVLAA</sequence>
<dbReference type="InParanoid" id="B3SF66"/>
<proteinExistence type="predicted"/>
<evidence type="ECO:0000256" key="1">
    <source>
        <dbReference type="SAM" id="MobiDB-lite"/>
    </source>
</evidence>
<evidence type="ECO:0000313" key="3">
    <source>
        <dbReference type="Proteomes" id="UP000009022"/>
    </source>
</evidence>
<dbReference type="GeneID" id="6760099"/>
<dbReference type="HOGENOM" id="CLU_1818282_0_0_1"/>
<evidence type="ECO:0000313" key="2">
    <source>
        <dbReference type="EMBL" id="EDV18629.1"/>
    </source>
</evidence>
<protein>
    <submittedName>
        <fullName evidence="2">Uncharacterized protein</fullName>
    </submittedName>
</protein>
<keyword evidence="3" id="KW-1185">Reference proteome</keyword>
<dbReference type="AlphaFoldDB" id="B3SF66"/>
<organism evidence="2 3">
    <name type="scientific">Trichoplax adhaerens</name>
    <name type="common">Trichoplax reptans</name>
    <dbReference type="NCBI Taxonomy" id="10228"/>
    <lineage>
        <taxon>Eukaryota</taxon>
        <taxon>Metazoa</taxon>
        <taxon>Placozoa</taxon>
        <taxon>Uniplacotomia</taxon>
        <taxon>Trichoplacea</taxon>
        <taxon>Trichoplacidae</taxon>
        <taxon>Trichoplax</taxon>
    </lineage>
</organism>
<feature type="region of interest" description="Disordered" evidence="1">
    <location>
        <begin position="31"/>
        <end position="79"/>
    </location>
</feature>
<feature type="compositionally biased region" description="Basic and acidic residues" evidence="1">
    <location>
        <begin position="52"/>
        <end position="79"/>
    </location>
</feature>
<dbReference type="OrthoDB" id="5575at2759"/>